<keyword evidence="3" id="KW-1185">Reference proteome</keyword>
<accession>A0A1I7K7F9</accession>
<evidence type="ECO:0000313" key="3">
    <source>
        <dbReference type="Proteomes" id="UP000183508"/>
    </source>
</evidence>
<gene>
    <name evidence="2" type="ORF">SAMN05421543_11426</name>
</gene>
<protein>
    <submittedName>
        <fullName evidence="2">Protein SanA, affects membrane permeability for vancomycin</fullName>
    </submittedName>
</protein>
<dbReference type="PANTHER" id="PTHR30336:SF20">
    <property type="entry name" value="DUF218 DOMAIN-CONTAINING PROTEIN"/>
    <property type="match status" value="1"/>
</dbReference>
<evidence type="ECO:0000259" key="1">
    <source>
        <dbReference type="Pfam" id="PF02698"/>
    </source>
</evidence>
<evidence type="ECO:0000313" key="2">
    <source>
        <dbReference type="EMBL" id="SFU93367.1"/>
    </source>
</evidence>
<dbReference type="GO" id="GO:0005886">
    <property type="term" value="C:plasma membrane"/>
    <property type="evidence" value="ECO:0007669"/>
    <property type="project" value="TreeGrafter"/>
</dbReference>
<dbReference type="RefSeq" id="WP_074953618.1">
    <property type="nucleotide sequence ID" value="NZ_FPBV01000014.1"/>
</dbReference>
<dbReference type="InterPro" id="IPR051599">
    <property type="entry name" value="Cell_Envelope_Assoc"/>
</dbReference>
<dbReference type="InterPro" id="IPR014729">
    <property type="entry name" value="Rossmann-like_a/b/a_fold"/>
</dbReference>
<dbReference type="AlphaFoldDB" id="A0A1I7K7F9"/>
<dbReference type="EMBL" id="FPBV01000014">
    <property type="protein sequence ID" value="SFU93367.1"/>
    <property type="molecule type" value="Genomic_DNA"/>
</dbReference>
<organism evidence="2 3">
    <name type="scientific">Alicyclobacillus macrosporangiidus</name>
    <dbReference type="NCBI Taxonomy" id="392015"/>
    <lineage>
        <taxon>Bacteria</taxon>
        <taxon>Bacillati</taxon>
        <taxon>Bacillota</taxon>
        <taxon>Bacilli</taxon>
        <taxon>Bacillales</taxon>
        <taxon>Alicyclobacillaceae</taxon>
        <taxon>Alicyclobacillus</taxon>
    </lineage>
</organism>
<dbReference type="CDD" id="cd06259">
    <property type="entry name" value="YdcF-like"/>
    <property type="match status" value="1"/>
</dbReference>
<sequence length="196" mass="21199">MGLRAAAGAVAVLALGALVIFGLAHRARQVGRAYRPRPSDAAIILGAYTDGYRPGTALTARLKVGLHLYRRGYVRFLIVSGGRGPDESVSESRSMKRFLILNGVPPDVILEDRHSADTWENLANSRRVMEARGLRTAVIVTSDYHLPRAMAVAHRLGMEACGCAARSGPSEFRYAVREVAARVKYAVSGQAGLRLQ</sequence>
<dbReference type="OrthoDB" id="9782395at2"/>
<name>A0A1I7K7F9_9BACL</name>
<dbReference type="eggNOG" id="COG1434">
    <property type="taxonomic scope" value="Bacteria"/>
</dbReference>
<dbReference type="PANTHER" id="PTHR30336">
    <property type="entry name" value="INNER MEMBRANE PROTEIN, PROBABLE PERMEASE"/>
    <property type="match status" value="1"/>
</dbReference>
<dbReference type="Gene3D" id="3.40.50.620">
    <property type="entry name" value="HUPs"/>
    <property type="match status" value="1"/>
</dbReference>
<dbReference type="Pfam" id="PF02698">
    <property type="entry name" value="DUF218"/>
    <property type="match status" value="1"/>
</dbReference>
<proteinExistence type="predicted"/>
<feature type="domain" description="DUF218" evidence="1">
    <location>
        <begin position="40"/>
        <end position="179"/>
    </location>
</feature>
<dbReference type="InterPro" id="IPR003848">
    <property type="entry name" value="DUF218"/>
</dbReference>
<dbReference type="Proteomes" id="UP000183508">
    <property type="component" value="Unassembled WGS sequence"/>
</dbReference>
<reference evidence="3" key="1">
    <citation type="submission" date="2016-10" db="EMBL/GenBank/DDBJ databases">
        <authorList>
            <person name="Varghese N."/>
        </authorList>
    </citation>
    <scope>NUCLEOTIDE SEQUENCE [LARGE SCALE GENOMIC DNA]</scope>
    <source>
        <strain evidence="3">DSM 17980</strain>
    </source>
</reference>
<dbReference type="STRING" id="392015.SAMN05421543_11426"/>